<proteinExistence type="predicted"/>
<sequence length="212" mass="23603">MPKLRPTRASVLCDQLLYLGLSCADLEDLFLGYQEPKPRQYKSSGGLLDVNSFDEEEFGRMFRFEKQHLDLLEGGTESAGCNPKQPRCESFGPGGTPDGSAATGIPQQVVGLRADVRVVNKLHVETTFGHLLGDLNSHQWLTVDDLPELAEVSTCLLTLPFSVVYCTRQSMKYRRLPRLFNPPTSCHVIENELIPNALNGPFKEGCYISQQD</sequence>
<name>A0A9J6FRY8_HAELO</name>
<evidence type="ECO:0000313" key="2">
    <source>
        <dbReference type="EMBL" id="KAH9365032.1"/>
    </source>
</evidence>
<reference evidence="2 3" key="1">
    <citation type="journal article" date="2020" name="Cell">
        <title>Large-Scale Comparative Analyses of Tick Genomes Elucidate Their Genetic Diversity and Vector Capacities.</title>
        <authorList>
            <consortium name="Tick Genome and Microbiome Consortium (TIGMIC)"/>
            <person name="Jia N."/>
            <person name="Wang J."/>
            <person name="Shi W."/>
            <person name="Du L."/>
            <person name="Sun Y."/>
            <person name="Zhan W."/>
            <person name="Jiang J.F."/>
            <person name="Wang Q."/>
            <person name="Zhang B."/>
            <person name="Ji P."/>
            <person name="Bell-Sakyi L."/>
            <person name="Cui X.M."/>
            <person name="Yuan T.T."/>
            <person name="Jiang B.G."/>
            <person name="Yang W.F."/>
            <person name="Lam T.T."/>
            <person name="Chang Q.C."/>
            <person name="Ding S.J."/>
            <person name="Wang X.J."/>
            <person name="Zhu J.G."/>
            <person name="Ruan X.D."/>
            <person name="Zhao L."/>
            <person name="Wei J.T."/>
            <person name="Ye R.Z."/>
            <person name="Que T.C."/>
            <person name="Du C.H."/>
            <person name="Zhou Y.H."/>
            <person name="Cheng J.X."/>
            <person name="Dai P.F."/>
            <person name="Guo W.B."/>
            <person name="Han X.H."/>
            <person name="Huang E.J."/>
            <person name="Li L.F."/>
            <person name="Wei W."/>
            <person name="Gao Y.C."/>
            <person name="Liu J.Z."/>
            <person name="Shao H.Z."/>
            <person name="Wang X."/>
            <person name="Wang C.C."/>
            <person name="Yang T.C."/>
            <person name="Huo Q.B."/>
            <person name="Li W."/>
            <person name="Chen H.Y."/>
            <person name="Chen S.E."/>
            <person name="Zhou L.G."/>
            <person name="Ni X.B."/>
            <person name="Tian J.H."/>
            <person name="Sheng Y."/>
            <person name="Liu T."/>
            <person name="Pan Y.S."/>
            <person name="Xia L.Y."/>
            <person name="Li J."/>
            <person name="Zhao F."/>
            <person name="Cao W.C."/>
        </authorList>
    </citation>
    <scope>NUCLEOTIDE SEQUENCE [LARGE SCALE GENOMIC DNA]</scope>
    <source>
        <strain evidence="2">HaeL-2018</strain>
    </source>
</reference>
<organism evidence="2 3">
    <name type="scientific">Haemaphysalis longicornis</name>
    <name type="common">Bush tick</name>
    <dbReference type="NCBI Taxonomy" id="44386"/>
    <lineage>
        <taxon>Eukaryota</taxon>
        <taxon>Metazoa</taxon>
        <taxon>Ecdysozoa</taxon>
        <taxon>Arthropoda</taxon>
        <taxon>Chelicerata</taxon>
        <taxon>Arachnida</taxon>
        <taxon>Acari</taxon>
        <taxon>Parasitiformes</taxon>
        <taxon>Ixodida</taxon>
        <taxon>Ixodoidea</taxon>
        <taxon>Ixodidae</taxon>
        <taxon>Haemaphysalinae</taxon>
        <taxon>Haemaphysalis</taxon>
    </lineage>
</organism>
<dbReference type="AlphaFoldDB" id="A0A9J6FRY8"/>
<dbReference type="Proteomes" id="UP000821853">
    <property type="component" value="Unassembled WGS sequence"/>
</dbReference>
<dbReference type="VEuPathDB" id="VectorBase:HLOH_044426"/>
<accession>A0A9J6FRY8</accession>
<dbReference type="EMBL" id="JABSTR010000003">
    <property type="protein sequence ID" value="KAH9365032.1"/>
    <property type="molecule type" value="Genomic_DNA"/>
</dbReference>
<gene>
    <name evidence="2" type="ORF">HPB48_007963</name>
</gene>
<evidence type="ECO:0000313" key="3">
    <source>
        <dbReference type="Proteomes" id="UP000821853"/>
    </source>
</evidence>
<feature type="region of interest" description="Disordered" evidence="1">
    <location>
        <begin position="75"/>
        <end position="104"/>
    </location>
</feature>
<protein>
    <submittedName>
        <fullName evidence="2">Uncharacterized protein</fullName>
    </submittedName>
</protein>
<dbReference type="OrthoDB" id="5978526at2759"/>
<evidence type="ECO:0000256" key="1">
    <source>
        <dbReference type="SAM" id="MobiDB-lite"/>
    </source>
</evidence>
<comment type="caution">
    <text evidence="2">The sequence shown here is derived from an EMBL/GenBank/DDBJ whole genome shotgun (WGS) entry which is preliminary data.</text>
</comment>
<keyword evidence="3" id="KW-1185">Reference proteome</keyword>